<dbReference type="PANTHER" id="PTHR31552">
    <property type="entry name" value="SERPENTINE RECEPTOR CLASS GAMMA"/>
    <property type="match status" value="1"/>
</dbReference>
<keyword evidence="4 6" id="KW-1133">Transmembrane helix</keyword>
<feature type="transmembrane region" description="Helical" evidence="6">
    <location>
        <begin position="284"/>
        <end position="304"/>
    </location>
</feature>
<dbReference type="GO" id="GO:0016020">
    <property type="term" value="C:membrane"/>
    <property type="evidence" value="ECO:0007669"/>
    <property type="project" value="UniProtKB-SubCell"/>
</dbReference>
<dbReference type="GO" id="GO:0007606">
    <property type="term" value="P:sensory perception of chemical stimulus"/>
    <property type="evidence" value="ECO:0007669"/>
    <property type="project" value="UniProtKB-UniRule"/>
</dbReference>
<evidence type="ECO:0000256" key="3">
    <source>
        <dbReference type="ARBA" id="ARBA00022692"/>
    </source>
</evidence>
<feature type="transmembrane region" description="Helical" evidence="6">
    <location>
        <begin position="240"/>
        <end position="263"/>
    </location>
</feature>
<dbReference type="Proteomes" id="UP000024635">
    <property type="component" value="Unassembled WGS sequence"/>
</dbReference>
<organism evidence="7 8">
    <name type="scientific">Ancylostoma ceylanicum</name>
    <dbReference type="NCBI Taxonomy" id="53326"/>
    <lineage>
        <taxon>Eukaryota</taxon>
        <taxon>Metazoa</taxon>
        <taxon>Ecdysozoa</taxon>
        <taxon>Nematoda</taxon>
        <taxon>Chromadorea</taxon>
        <taxon>Rhabditida</taxon>
        <taxon>Rhabditina</taxon>
        <taxon>Rhabditomorpha</taxon>
        <taxon>Strongyloidea</taxon>
        <taxon>Ancylostomatidae</taxon>
        <taxon>Ancylostomatinae</taxon>
        <taxon>Ancylostoma</taxon>
    </lineage>
</organism>
<feature type="transmembrane region" description="Helical" evidence="6">
    <location>
        <begin position="42"/>
        <end position="63"/>
    </location>
</feature>
<keyword evidence="3 6" id="KW-0812">Transmembrane</keyword>
<dbReference type="GO" id="GO:0004888">
    <property type="term" value="F:transmembrane signaling receptor activity"/>
    <property type="evidence" value="ECO:0007669"/>
    <property type="project" value="InterPro"/>
</dbReference>
<comment type="subcellular location">
    <subcellularLocation>
        <location evidence="1">Membrane</location>
        <topology evidence="1">Multi-pass membrane protein</topology>
    </subcellularLocation>
</comment>
<gene>
    <name evidence="7" type="primary">Acey_s0037.g3531</name>
    <name evidence="7" type="ORF">Y032_0037g3531</name>
</gene>
<feature type="transmembrane region" description="Helical" evidence="6">
    <location>
        <begin position="324"/>
        <end position="344"/>
    </location>
</feature>
<name>A0A016ULQ5_9BILA</name>
<comment type="similarity">
    <text evidence="2 6">Belongs to the nematode receptor-like protein srg family.</text>
</comment>
<dbReference type="Pfam" id="PF02118">
    <property type="entry name" value="Srg"/>
    <property type="match status" value="1"/>
</dbReference>
<feature type="transmembrane region" description="Helical" evidence="6">
    <location>
        <begin position="6"/>
        <end position="30"/>
    </location>
</feature>
<proteinExistence type="inferred from homology"/>
<dbReference type="InterPro" id="IPR000609">
    <property type="entry name" value="7TM_GPCR_serpentine_rcpt_Srg"/>
</dbReference>
<accession>A0A016ULQ5</accession>
<dbReference type="EMBL" id="JARK01001373">
    <property type="protein sequence ID" value="EYC15448.1"/>
    <property type="molecule type" value="Genomic_DNA"/>
</dbReference>
<evidence type="ECO:0000256" key="4">
    <source>
        <dbReference type="ARBA" id="ARBA00022989"/>
    </source>
</evidence>
<keyword evidence="8" id="KW-1185">Reference proteome</keyword>
<evidence type="ECO:0000313" key="7">
    <source>
        <dbReference type="EMBL" id="EYC15448.1"/>
    </source>
</evidence>
<reference evidence="8" key="1">
    <citation type="journal article" date="2015" name="Nat. Genet.">
        <title>The genome and transcriptome of the zoonotic hookworm Ancylostoma ceylanicum identify infection-specific gene families.</title>
        <authorList>
            <person name="Schwarz E.M."/>
            <person name="Hu Y."/>
            <person name="Antoshechkin I."/>
            <person name="Miller M.M."/>
            <person name="Sternberg P.W."/>
            <person name="Aroian R.V."/>
        </authorList>
    </citation>
    <scope>NUCLEOTIDE SEQUENCE</scope>
    <source>
        <strain evidence="8">HY135</strain>
    </source>
</reference>
<keyword evidence="5 6" id="KW-0472">Membrane</keyword>
<evidence type="ECO:0000256" key="6">
    <source>
        <dbReference type="RuleBase" id="RU280813"/>
    </source>
</evidence>
<sequence>MGNEWSSVLDLLLFCSICGFLFYAYLLYVIMTAKSEVFKAAFFRIFFVTGLFDLTTIFAQQWVRADMKMGFGPPYEMLTRLMMALTATNLFIHLFGSLLMTLNRYTAVCHPLAYDKMKSYCIVAPGSLYQLVDITPRILSNPLQEANFLHSTIPARSCIACIAIFPELSKENKQNMFVINNDILGENCNGVLWTGIVVFVLLIADIVISYGAYYKLFFIEISYERLGEGWKFLGRSETQIGIRMMTAAVVSAYELISVLLIIITVHTIKRKTKGHRKEIQEIGLVIFATVSVCVSLVEALYDIKVAIGGDLRGLFLWIEQQYDYYYFIMISMNAYSVILLSRTLRLEVRKRWRRTNARRKVATITW</sequence>
<evidence type="ECO:0000313" key="8">
    <source>
        <dbReference type="Proteomes" id="UP000024635"/>
    </source>
</evidence>
<feature type="transmembrane region" description="Helical" evidence="6">
    <location>
        <begin position="83"/>
        <end position="102"/>
    </location>
</feature>
<evidence type="ECO:0000256" key="1">
    <source>
        <dbReference type="ARBA" id="ARBA00004141"/>
    </source>
</evidence>
<evidence type="ECO:0000256" key="5">
    <source>
        <dbReference type="ARBA" id="ARBA00023136"/>
    </source>
</evidence>
<feature type="transmembrane region" description="Helical" evidence="6">
    <location>
        <begin position="191"/>
        <end position="213"/>
    </location>
</feature>
<evidence type="ECO:0000256" key="2">
    <source>
        <dbReference type="ARBA" id="ARBA00005692"/>
    </source>
</evidence>
<dbReference type="AlphaFoldDB" id="A0A016ULQ5"/>
<comment type="caution">
    <text evidence="7">The sequence shown here is derived from an EMBL/GenBank/DDBJ whole genome shotgun (WGS) entry which is preliminary data.</text>
</comment>
<protein>
    <recommendedName>
        <fullName evidence="6">Serpentine receptor class gamma</fullName>
    </recommendedName>
</protein>
<dbReference type="PANTHER" id="PTHR31552:SF8">
    <property type="entry name" value="SERPENTINE RECEPTOR CLASS GAMMA"/>
    <property type="match status" value="1"/>
</dbReference>